<reference evidence="10 11" key="1">
    <citation type="submission" date="2016-01" db="EMBL/GenBank/DDBJ databases">
        <title>Whole genome sequencing of Myroides marinus L41.</title>
        <authorList>
            <person name="Hong K.W."/>
        </authorList>
    </citation>
    <scope>NUCLEOTIDE SEQUENCE [LARGE SCALE GENOMIC DNA]</scope>
    <source>
        <strain evidence="10 11">L41</strain>
    </source>
</reference>
<dbReference type="PROSITE" id="PS51892">
    <property type="entry name" value="SUBTILASE"/>
    <property type="match status" value="1"/>
</dbReference>
<dbReference type="RefSeq" id="WP_038988400.1">
    <property type="nucleotide sequence ID" value="NZ_JACAJN010000048.1"/>
</dbReference>
<dbReference type="InterPro" id="IPR000209">
    <property type="entry name" value="Peptidase_S8/S53_dom"/>
</dbReference>
<keyword evidence="4" id="KW-0378">Hydrolase</keyword>
<evidence type="ECO:0000313" key="11">
    <source>
        <dbReference type="Proteomes" id="UP000076630"/>
    </source>
</evidence>
<dbReference type="Pfam" id="PF00082">
    <property type="entry name" value="Peptidase_S8"/>
    <property type="match status" value="1"/>
</dbReference>
<sequence length="662" mass="73884">MRKVLGIVSCLLLTSSVLAQDIQLRREISEQHNVEKGKELIQDFSKEVASDRAAVRRYVALHNIETKGVYKDGRIFQLRKIDGSGIPIYYSTQNLLSRKLTYIDDLAKGGRLGTSLQGKNMIIGIWDGQTVFNKHQEFMYGNVSHVIIRDKEVLPNSLFGDKLLNMAHAKNHATHVAGTMIAKGVYEPAKGLAPEANLWSYDWDNDIIEMANAAQEGLLVSNHSYGISALDDDLIPLLPPSYFGTYNKDAQQIDRITYLYPYYQPVISAGNDREFYNTVNPTKGGNDLLLGNANSKNAIVVAAVGVDDNNRLGIAKFSSYGPTNDYRIKPDIAAPGVKVISSGYEAPRYGTEASAVIYKMSSGTSMAAPAVSSILTLWQQGYIQMFKFPMRSATLRGLTSHTAEYLEDKKPNQSVGWGMINASRGIHLLQNVKENTAVLKESTLFNDKESIYTIGLREKSEKLILTLSWTDIEGVFNKSELLNDSDAKKLINDLDIRVLKDGVVYLPWLLNKNTSDYTAYKGDNDVDNLERVEIDNAEPGDYTVIVSHKGKLRYGRQDFSLIISNDDLEGIKDKVEAPVIEAKDITVWPNPVEDIVNIEITKDKVFKISEIEIFDLSNRLVKRISISATNRAVIDMRDFAKGVYLFNIEVGGDRVNTKVIKK</sequence>
<dbReference type="EMBL" id="LQNU01000033">
    <property type="protein sequence ID" value="KZE83857.1"/>
    <property type="molecule type" value="Genomic_DNA"/>
</dbReference>
<evidence type="ECO:0000256" key="2">
    <source>
        <dbReference type="ARBA" id="ARBA00022670"/>
    </source>
</evidence>
<organism evidence="10 11">
    <name type="scientific">Myroides marinus</name>
    <dbReference type="NCBI Taxonomy" id="703342"/>
    <lineage>
        <taxon>Bacteria</taxon>
        <taxon>Pseudomonadati</taxon>
        <taxon>Bacteroidota</taxon>
        <taxon>Flavobacteriia</taxon>
        <taxon>Flavobacteriales</taxon>
        <taxon>Flavobacteriaceae</taxon>
        <taxon>Myroides</taxon>
    </lineage>
</organism>
<dbReference type="PANTHER" id="PTHR43806">
    <property type="entry name" value="PEPTIDASE S8"/>
    <property type="match status" value="1"/>
</dbReference>
<evidence type="ECO:0000256" key="5">
    <source>
        <dbReference type="ARBA" id="ARBA00022825"/>
    </source>
</evidence>
<dbReference type="Proteomes" id="UP000076630">
    <property type="component" value="Unassembled WGS sequence"/>
</dbReference>
<dbReference type="AlphaFoldDB" id="A0A164AHA2"/>
<keyword evidence="3 7" id="KW-0732">Signal</keyword>
<dbReference type="InterPro" id="IPR026444">
    <property type="entry name" value="Secre_tail"/>
</dbReference>
<keyword evidence="2" id="KW-0645">Protease</keyword>
<evidence type="ECO:0008006" key="12">
    <source>
        <dbReference type="Google" id="ProtNLM"/>
    </source>
</evidence>
<name>A0A164AHA2_9FLAO</name>
<dbReference type="InterPro" id="IPR036852">
    <property type="entry name" value="Peptidase_S8/S53_dom_sf"/>
</dbReference>
<dbReference type="SUPFAM" id="SSF49785">
    <property type="entry name" value="Galactose-binding domain-like"/>
    <property type="match status" value="1"/>
</dbReference>
<dbReference type="NCBIfam" id="TIGR04183">
    <property type="entry name" value="Por_Secre_tail"/>
    <property type="match status" value="1"/>
</dbReference>
<dbReference type="Gene3D" id="2.60.120.380">
    <property type="match status" value="1"/>
</dbReference>
<dbReference type="Gene3D" id="3.40.50.200">
    <property type="entry name" value="Peptidase S8/S53 domain"/>
    <property type="match status" value="1"/>
</dbReference>
<dbReference type="PANTHER" id="PTHR43806:SF11">
    <property type="entry name" value="CEREVISIN-RELATED"/>
    <property type="match status" value="1"/>
</dbReference>
<keyword evidence="11" id="KW-1185">Reference proteome</keyword>
<evidence type="ECO:0000256" key="6">
    <source>
        <dbReference type="PROSITE-ProRule" id="PRU01240"/>
    </source>
</evidence>
<evidence type="ECO:0000259" key="8">
    <source>
        <dbReference type="Pfam" id="PF00082"/>
    </source>
</evidence>
<evidence type="ECO:0000313" key="10">
    <source>
        <dbReference type="EMBL" id="KZE83857.1"/>
    </source>
</evidence>
<evidence type="ECO:0000256" key="3">
    <source>
        <dbReference type="ARBA" id="ARBA00022729"/>
    </source>
</evidence>
<evidence type="ECO:0000259" key="9">
    <source>
        <dbReference type="Pfam" id="PF18962"/>
    </source>
</evidence>
<feature type="domain" description="Secretion system C-terminal sorting" evidence="9">
    <location>
        <begin position="587"/>
        <end position="660"/>
    </location>
</feature>
<feature type="domain" description="Peptidase S8/S53" evidence="8">
    <location>
        <begin position="119"/>
        <end position="418"/>
    </location>
</feature>
<dbReference type="GO" id="GO:0004252">
    <property type="term" value="F:serine-type endopeptidase activity"/>
    <property type="evidence" value="ECO:0007669"/>
    <property type="project" value="InterPro"/>
</dbReference>
<feature type="signal peptide" evidence="7">
    <location>
        <begin position="1"/>
        <end position="19"/>
    </location>
</feature>
<dbReference type="GO" id="GO:0006508">
    <property type="term" value="P:proteolysis"/>
    <property type="evidence" value="ECO:0007669"/>
    <property type="project" value="UniProtKB-KW"/>
</dbReference>
<evidence type="ECO:0000256" key="7">
    <source>
        <dbReference type="SAM" id="SignalP"/>
    </source>
</evidence>
<comment type="caution">
    <text evidence="10">The sequence shown here is derived from an EMBL/GenBank/DDBJ whole genome shotgun (WGS) entry which is preliminary data.</text>
</comment>
<keyword evidence="5" id="KW-0720">Serine protease</keyword>
<gene>
    <name evidence="10" type="ORF">AV926_02840</name>
</gene>
<dbReference type="InterPro" id="IPR050131">
    <property type="entry name" value="Peptidase_S8_subtilisin-like"/>
</dbReference>
<dbReference type="InterPro" id="IPR034058">
    <property type="entry name" value="TagA/B/C/D_pept_dom"/>
</dbReference>
<evidence type="ECO:0000256" key="1">
    <source>
        <dbReference type="ARBA" id="ARBA00011073"/>
    </source>
</evidence>
<dbReference type="InterPro" id="IPR008979">
    <property type="entry name" value="Galactose-bd-like_sf"/>
</dbReference>
<protein>
    <recommendedName>
        <fullName evidence="12">Por secretion system C-terminal sorting domain-containing protein</fullName>
    </recommendedName>
</protein>
<dbReference type="OrthoDB" id="9792152at2"/>
<proteinExistence type="inferred from homology"/>
<comment type="caution">
    <text evidence="6">Lacks conserved residue(s) required for the propagation of feature annotation.</text>
</comment>
<accession>A0A164AHA2</accession>
<dbReference type="Pfam" id="PF18962">
    <property type="entry name" value="Por_Secre_tail"/>
    <property type="match status" value="1"/>
</dbReference>
<comment type="similarity">
    <text evidence="1 6">Belongs to the peptidase S8 family.</text>
</comment>
<feature type="chain" id="PRO_5007848681" description="Por secretion system C-terminal sorting domain-containing protein" evidence="7">
    <location>
        <begin position="20"/>
        <end position="662"/>
    </location>
</feature>
<dbReference type="CDD" id="cd04842">
    <property type="entry name" value="Peptidases_S8_Kp43_protease"/>
    <property type="match status" value="1"/>
</dbReference>
<evidence type="ECO:0000256" key="4">
    <source>
        <dbReference type="ARBA" id="ARBA00022801"/>
    </source>
</evidence>
<dbReference type="SUPFAM" id="SSF52743">
    <property type="entry name" value="Subtilisin-like"/>
    <property type="match status" value="1"/>
</dbReference>